<dbReference type="AlphaFoldDB" id="A0A1J5S650"/>
<gene>
    <name evidence="4" type="primary">rbsA_2</name>
    <name evidence="4" type="ORF">GALL_222400</name>
</gene>
<sequence length="494" mass="53183">MKVQLVGIHKRFGSVLANDDVSLDIGDGEVLALLGENGAGKSTLMKVLYGYYRADGGQILIDGREVAIASPREAMALGIGMVFQQFSLIPALTVLENLLLAYADAPMWHGAQNTARVLRLLGEFAPGVSAQRVVGELSVGQRQQVELIKVLNLDARLVILDEPTSVLAPEEVQRLHGVVRQLAASGRSVVFITHKLEDVRACAHRVAVMRAGRLVAQADARGIDAEKLVALMVGETSLKPVANTDAPQGGPPRLSIRRVQCHSETLFLQGIDLDIAPGEVLGVAGVSGNGQDLLADAVTGMAPISAGEVLLDGEVLHSKDTRHPHDPRQGYIPEYPLKNAVAAEMSNVLNLALRRLQSLPLFPDWGAQETTAKTLMERYDVRPRQAKIASGRLSGGNLQKLVIARELSEPRAFVVACYPTMGLDLHATQAVYDELFRQASAGAAVLWISEDLDDLLRYAHRIAVLYHGRIAGVLAAGEADRVRLGHLMTRGALQ</sequence>
<organism evidence="4">
    <name type="scientific">mine drainage metagenome</name>
    <dbReference type="NCBI Taxonomy" id="410659"/>
    <lineage>
        <taxon>unclassified sequences</taxon>
        <taxon>metagenomes</taxon>
        <taxon>ecological metagenomes</taxon>
    </lineage>
</organism>
<dbReference type="InterPro" id="IPR027417">
    <property type="entry name" value="P-loop_NTPase"/>
</dbReference>
<dbReference type="GO" id="GO:0016887">
    <property type="term" value="F:ATP hydrolysis activity"/>
    <property type="evidence" value="ECO:0007669"/>
    <property type="project" value="InterPro"/>
</dbReference>
<dbReference type="InterPro" id="IPR050107">
    <property type="entry name" value="ABC_carbohydrate_import_ATPase"/>
</dbReference>
<dbReference type="PROSITE" id="PS00211">
    <property type="entry name" value="ABC_TRANSPORTER_1"/>
    <property type="match status" value="1"/>
</dbReference>
<dbReference type="PANTHER" id="PTHR43790:SF4">
    <property type="entry name" value="GUANOSINE IMPORT ATP-BINDING PROTEIN NUPO"/>
    <property type="match status" value="1"/>
</dbReference>
<dbReference type="InterPro" id="IPR003439">
    <property type="entry name" value="ABC_transporter-like_ATP-bd"/>
</dbReference>
<name>A0A1J5S650_9ZZZZ</name>
<dbReference type="SUPFAM" id="SSF52540">
    <property type="entry name" value="P-loop containing nucleoside triphosphate hydrolases"/>
    <property type="match status" value="2"/>
</dbReference>
<dbReference type="EC" id="3.6.3.17" evidence="4"/>
<dbReference type="InterPro" id="IPR017871">
    <property type="entry name" value="ABC_transporter-like_CS"/>
</dbReference>
<evidence type="ECO:0000256" key="2">
    <source>
        <dbReference type="ARBA" id="ARBA00022840"/>
    </source>
</evidence>
<dbReference type="CDD" id="cd03215">
    <property type="entry name" value="ABC_Carb_Monos_II"/>
    <property type="match status" value="1"/>
</dbReference>
<dbReference type="PROSITE" id="PS50893">
    <property type="entry name" value="ABC_TRANSPORTER_2"/>
    <property type="match status" value="2"/>
</dbReference>
<keyword evidence="1" id="KW-0547">Nucleotide-binding</keyword>
<reference evidence="4" key="1">
    <citation type="submission" date="2016-10" db="EMBL/GenBank/DDBJ databases">
        <title>Sequence of Gallionella enrichment culture.</title>
        <authorList>
            <person name="Poehlein A."/>
            <person name="Muehling M."/>
            <person name="Daniel R."/>
        </authorList>
    </citation>
    <scope>NUCLEOTIDE SEQUENCE</scope>
</reference>
<evidence type="ECO:0000256" key="1">
    <source>
        <dbReference type="ARBA" id="ARBA00022741"/>
    </source>
</evidence>
<evidence type="ECO:0000313" key="4">
    <source>
        <dbReference type="EMBL" id="OIQ95781.1"/>
    </source>
</evidence>
<comment type="caution">
    <text evidence="4">The sequence shown here is derived from an EMBL/GenBank/DDBJ whole genome shotgun (WGS) entry which is preliminary data.</text>
</comment>
<proteinExistence type="predicted"/>
<evidence type="ECO:0000259" key="3">
    <source>
        <dbReference type="PROSITE" id="PS50893"/>
    </source>
</evidence>
<dbReference type="SMART" id="SM00382">
    <property type="entry name" value="AAA"/>
    <property type="match status" value="1"/>
</dbReference>
<dbReference type="EMBL" id="MLJW01000160">
    <property type="protein sequence ID" value="OIQ95781.1"/>
    <property type="molecule type" value="Genomic_DNA"/>
</dbReference>
<protein>
    <submittedName>
        <fullName evidence="4">Ribose import ATP-binding protein RbsA</fullName>
        <ecNumber evidence="4">3.6.3.17</ecNumber>
    </submittedName>
</protein>
<dbReference type="PANTHER" id="PTHR43790">
    <property type="entry name" value="CARBOHYDRATE TRANSPORT ATP-BINDING PROTEIN MG119-RELATED"/>
    <property type="match status" value="1"/>
</dbReference>
<feature type="domain" description="ABC transporter" evidence="3">
    <location>
        <begin position="251"/>
        <end position="492"/>
    </location>
</feature>
<dbReference type="Pfam" id="PF00005">
    <property type="entry name" value="ABC_tran"/>
    <property type="match status" value="2"/>
</dbReference>
<dbReference type="GO" id="GO:0005524">
    <property type="term" value="F:ATP binding"/>
    <property type="evidence" value="ECO:0007669"/>
    <property type="project" value="UniProtKB-KW"/>
</dbReference>
<dbReference type="InterPro" id="IPR003593">
    <property type="entry name" value="AAA+_ATPase"/>
</dbReference>
<dbReference type="CDD" id="cd03216">
    <property type="entry name" value="ABC_Carb_Monos_I"/>
    <property type="match status" value="1"/>
</dbReference>
<accession>A0A1J5S650</accession>
<keyword evidence="2 4" id="KW-0067">ATP-binding</keyword>
<keyword evidence="4" id="KW-0378">Hydrolase</keyword>
<feature type="domain" description="ABC transporter" evidence="3">
    <location>
        <begin position="3"/>
        <end position="236"/>
    </location>
</feature>
<dbReference type="Gene3D" id="3.40.50.300">
    <property type="entry name" value="P-loop containing nucleotide triphosphate hydrolases"/>
    <property type="match status" value="2"/>
</dbReference>